<protein>
    <recommendedName>
        <fullName evidence="5">GPI anchored protein</fullName>
    </recommendedName>
</protein>
<proteinExistence type="predicted"/>
<name>A0A0F4YFF3_RASE3</name>
<feature type="compositionally biased region" description="Basic and acidic residues" evidence="1">
    <location>
        <begin position="92"/>
        <end position="107"/>
    </location>
</feature>
<feature type="chain" id="PRO_5002481885" description="GPI anchored protein" evidence="2">
    <location>
        <begin position="20"/>
        <end position="176"/>
    </location>
</feature>
<evidence type="ECO:0000256" key="1">
    <source>
        <dbReference type="SAM" id="MobiDB-lite"/>
    </source>
</evidence>
<keyword evidence="2" id="KW-0732">Signal</keyword>
<reference evidence="3 4" key="1">
    <citation type="submission" date="2015-04" db="EMBL/GenBank/DDBJ databases">
        <authorList>
            <person name="Heijne W.H."/>
            <person name="Fedorova N.D."/>
            <person name="Nierman W.C."/>
            <person name="Vollebregt A.W."/>
            <person name="Zhao Z."/>
            <person name="Wu L."/>
            <person name="Kumar M."/>
            <person name="Stam H."/>
            <person name="van den Berg M.A."/>
            <person name="Pel H.J."/>
        </authorList>
    </citation>
    <scope>NUCLEOTIDE SEQUENCE [LARGE SCALE GENOMIC DNA]</scope>
    <source>
        <strain evidence="3 4">CBS 393.64</strain>
    </source>
</reference>
<feature type="region of interest" description="Disordered" evidence="1">
    <location>
        <begin position="85"/>
        <end position="149"/>
    </location>
</feature>
<accession>A0A0F4YFF3</accession>
<evidence type="ECO:0000256" key="2">
    <source>
        <dbReference type="SAM" id="SignalP"/>
    </source>
</evidence>
<dbReference type="RefSeq" id="XP_013323496.1">
    <property type="nucleotide sequence ID" value="XM_013468042.1"/>
</dbReference>
<dbReference type="STRING" id="1408163.A0A0F4YFF3"/>
<dbReference type="Proteomes" id="UP000053958">
    <property type="component" value="Unassembled WGS sequence"/>
</dbReference>
<dbReference type="AlphaFoldDB" id="A0A0F4YFF3"/>
<evidence type="ECO:0000313" key="4">
    <source>
        <dbReference type="Proteomes" id="UP000053958"/>
    </source>
</evidence>
<evidence type="ECO:0000313" key="3">
    <source>
        <dbReference type="EMBL" id="KKA16884.1"/>
    </source>
</evidence>
<organism evidence="3 4">
    <name type="scientific">Rasamsonia emersonii (strain ATCC 16479 / CBS 393.64 / IMI 116815)</name>
    <dbReference type="NCBI Taxonomy" id="1408163"/>
    <lineage>
        <taxon>Eukaryota</taxon>
        <taxon>Fungi</taxon>
        <taxon>Dikarya</taxon>
        <taxon>Ascomycota</taxon>
        <taxon>Pezizomycotina</taxon>
        <taxon>Eurotiomycetes</taxon>
        <taxon>Eurotiomycetidae</taxon>
        <taxon>Eurotiales</taxon>
        <taxon>Trichocomaceae</taxon>
        <taxon>Rasamsonia</taxon>
    </lineage>
</organism>
<keyword evidence="4" id="KW-1185">Reference proteome</keyword>
<comment type="caution">
    <text evidence="3">The sequence shown here is derived from an EMBL/GenBank/DDBJ whole genome shotgun (WGS) entry which is preliminary data.</text>
</comment>
<sequence>MVSSRLLLGLATVCCVVQAYPIRSDEDHSHTHSTGLMTRSPDARLKDPFDVDWFLHSLHAFIPTKGDLSQWIDTVIHDSLHYDDDNGSDGDDGNKDNDKNNEVHVENGNKNSNNNNNNPPPAATPAPQGDGKNATNNPSNDDAKDKTDDLFDVPSLLSSLSSLFKGLNAADEIVPS</sequence>
<gene>
    <name evidence="3" type="ORF">T310_9498</name>
</gene>
<dbReference type="GeneID" id="25321431"/>
<feature type="compositionally biased region" description="Low complexity" evidence="1">
    <location>
        <begin position="108"/>
        <end position="117"/>
    </location>
</feature>
<feature type="signal peptide" evidence="2">
    <location>
        <begin position="1"/>
        <end position="19"/>
    </location>
</feature>
<evidence type="ECO:0008006" key="5">
    <source>
        <dbReference type="Google" id="ProtNLM"/>
    </source>
</evidence>
<dbReference type="EMBL" id="LASV01000732">
    <property type="protein sequence ID" value="KKA16884.1"/>
    <property type="molecule type" value="Genomic_DNA"/>
</dbReference>